<evidence type="ECO:0000256" key="1">
    <source>
        <dbReference type="ARBA" id="ARBA00004613"/>
    </source>
</evidence>
<comment type="caution">
    <text evidence="7">Lacks conserved residue(s) required for the propagation of feature annotation.</text>
</comment>
<evidence type="ECO:0000256" key="4">
    <source>
        <dbReference type="ARBA" id="ARBA00023157"/>
    </source>
</evidence>
<feature type="binding site" evidence="5">
    <location>
        <position position="325"/>
    </location>
    <ligand>
        <name>cyanocob(III)alamin</name>
        <dbReference type="ChEBI" id="CHEBI:17439"/>
    </ligand>
</feature>
<dbReference type="PANTHER" id="PTHR10559">
    <property type="entry name" value="TRANSCOBALAMIN-1/GASTRIC INTRINSIC FACTOR"/>
    <property type="match status" value="1"/>
</dbReference>
<feature type="disulfide bond" evidence="7">
    <location>
        <begin position="57"/>
        <end position="72"/>
    </location>
</feature>
<dbReference type="EMBL" id="CAXIEN010000078">
    <property type="protein sequence ID" value="CAL1274596.1"/>
    <property type="molecule type" value="Genomic_DNA"/>
</dbReference>
<feature type="signal peptide" evidence="8">
    <location>
        <begin position="1"/>
        <end position="24"/>
    </location>
</feature>
<keyword evidence="3 8" id="KW-0732">Signal</keyword>
<evidence type="ECO:0000313" key="9">
    <source>
        <dbReference type="EMBL" id="CAL1274596.1"/>
    </source>
</evidence>
<keyword evidence="4 6" id="KW-1015">Disulfide bond</keyword>
<evidence type="ECO:0000256" key="6">
    <source>
        <dbReference type="PIRSR" id="PIRSR602157-2"/>
    </source>
</evidence>
<feature type="disulfide bond" evidence="6">
    <location>
        <begin position="297"/>
        <end position="336"/>
    </location>
</feature>
<comment type="caution">
    <text evidence="9">The sequence shown here is derived from an EMBL/GenBank/DDBJ whole genome shotgun (WGS) entry which is preliminary data.</text>
</comment>
<dbReference type="GO" id="GO:0031419">
    <property type="term" value="F:cobalamin binding"/>
    <property type="evidence" value="ECO:0007669"/>
    <property type="project" value="InterPro"/>
</dbReference>
<dbReference type="CDD" id="cd00112">
    <property type="entry name" value="LDLa"/>
    <property type="match status" value="2"/>
</dbReference>
<dbReference type="InterPro" id="IPR002172">
    <property type="entry name" value="LDrepeatLR_classA_rpt"/>
</dbReference>
<dbReference type="SMART" id="SM00192">
    <property type="entry name" value="LDLa"/>
    <property type="match status" value="2"/>
</dbReference>
<dbReference type="InterPro" id="IPR023415">
    <property type="entry name" value="LDLR_class-A_CS"/>
</dbReference>
<sequence length="572" mass="66200">MGIFCHFSLAFAFAIIFIFINVYAENLRQRIFNDAGPCSFDQYRCENDQCIPRSEFCNGNYDCKDDSDESYCSTYSRECPRHRPFFCGRTDSGKCIPMSWKCDGYKDCYNGKDEEQCGRVLWRINYKSDCTQGQLDRHGNLLTLHLQRILSALKPLRGLPSLGEYYEGVVPAFLHEARFRALDWTYKMRNEELPTRKWGPDIGRIAVALYLSNNSYFIENRTIFGEISYELSLDLLSKLALKEIEDISSTELANYINAFLVTCIDPRKFYVLDLVSELRKRVDSQNYTNPSVMLALCNAGERITEKDIDKLTSVFWKAHREFWTDTQALAVLALACTAKQPYEVFDLVEINKLTLELKKRQYRNGTVENLKTTALVLQALFASESEADEENFDEAKALRQILRSQKEDGSFGNIPNTYYVLPVIRHRSLVNISSSHCRTPFISEQEAVKDLMNQVGEKWSVQFSLWIGNNRTVERTLILTVPANSSFYRIMEFAAGVDNRFKFEYTVRNGKPYIYSISKTQDDPENGMFWFLFKSLSSEEGDLELITKSPADVVPVNKQHFIFWYKCGTWNR</sequence>
<keyword evidence="10" id="KW-1185">Reference proteome</keyword>
<reference evidence="9 10" key="1">
    <citation type="submission" date="2024-04" db="EMBL/GenBank/DDBJ databases">
        <authorList>
            <person name="Rising A."/>
            <person name="Reimegard J."/>
            <person name="Sonavane S."/>
            <person name="Akerstrom W."/>
            <person name="Nylinder S."/>
            <person name="Hedman E."/>
            <person name="Kallberg Y."/>
        </authorList>
    </citation>
    <scope>NUCLEOTIDE SEQUENCE [LARGE SCALE GENOMIC DNA]</scope>
</reference>
<keyword evidence="5" id="KW-0170">Cobalt</keyword>
<dbReference type="PROSITE" id="PS01209">
    <property type="entry name" value="LDLRA_1"/>
    <property type="match status" value="1"/>
</dbReference>
<dbReference type="InterPro" id="IPR036055">
    <property type="entry name" value="LDL_receptor-like_sf"/>
</dbReference>
<dbReference type="Gene3D" id="4.10.400.10">
    <property type="entry name" value="Low-density Lipoprotein Receptor"/>
    <property type="match status" value="2"/>
</dbReference>
<evidence type="ECO:0000256" key="8">
    <source>
        <dbReference type="SAM" id="SignalP"/>
    </source>
</evidence>
<dbReference type="InterPro" id="IPR002157">
    <property type="entry name" value="Cbl-bd_prot"/>
</dbReference>
<protein>
    <submittedName>
        <fullName evidence="9">Uncharacterized protein</fullName>
    </submittedName>
</protein>
<feature type="chain" id="PRO_5043483325" evidence="8">
    <location>
        <begin position="25"/>
        <end position="572"/>
    </location>
</feature>
<evidence type="ECO:0000256" key="2">
    <source>
        <dbReference type="ARBA" id="ARBA00022525"/>
    </source>
</evidence>
<evidence type="ECO:0000256" key="3">
    <source>
        <dbReference type="ARBA" id="ARBA00022729"/>
    </source>
</evidence>
<dbReference type="InterPro" id="IPR008930">
    <property type="entry name" value="Terpenoid_cyclase/PrenylTrfase"/>
</dbReference>
<dbReference type="Proteomes" id="UP001497382">
    <property type="component" value="Unassembled WGS sequence"/>
</dbReference>
<feature type="disulfide bond" evidence="7">
    <location>
        <begin position="38"/>
        <end position="50"/>
    </location>
</feature>
<keyword evidence="2" id="KW-0964">Secreted</keyword>
<accession>A0AAV1ZS02</accession>
<proteinExistence type="predicted"/>
<dbReference type="InterPro" id="IPR051588">
    <property type="entry name" value="Cobalamin_Transport"/>
</dbReference>
<organism evidence="9 10">
    <name type="scientific">Larinioides sclopetarius</name>
    <dbReference type="NCBI Taxonomy" id="280406"/>
    <lineage>
        <taxon>Eukaryota</taxon>
        <taxon>Metazoa</taxon>
        <taxon>Ecdysozoa</taxon>
        <taxon>Arthropoda</taxon>
        <taxon>Chelicerata</taxon>
        <taxon>Arachnida</taxon>
        <taxon>Araneae</taxon>
        <taxon>Araneomorphae</taxon>
        <taxon>Entelegynae</taxon>
        <taxon>Araneoidea</taxon>
        <taxon>Araneidae</taxon>
        <taxon>Larinioides</taxon>
    </lineage>
</organism>
<feature type="disulfide bond" evidence="7">
    <location>
        <begin position="102"/>
        <end position="117"/>
    </location>
</feature>
<dbReference type="AlphaFoldDB" id="A0AAV1ZS02"/>
<evidence type="ECO:0000313" key="10">
    <source>
        <dbReference type="Proteomes" id="UP001497382"/>
    </source>
</evidence>
<dbReference type="Gene3D" id="1.50.10.20">
    <property type="match status" value="1"/>
</dbReference>
<dbReference type="SUPFAM" id="SSF57424">
    <property type="entry name" value="LDL receptor-like module"/>
    <property type="match status" value="2"/>
</dbReference>
<name>A0AAV1ZS02_9ARAC</name>
<dbReference type="GO" id="GO:0015889">
    <property type="term" value="P:cobalamin transport"/>
    <property type="evidence" value="ECO:0007669"/>
    <property type="project" value="InterPro"/>
</dbReference>
<feature type="binding site" evidence="5">
    <location>
        <position position="369"/>
    </location>
    <ligand>
        <name>cyanocob(III)alamin</name>
        <dbReference type="ChEBI" id="CHEBI:17439"/>
    </ligand>
</feature>
<evidence type="ECO:0000256" key="5">
    <source>
        <dbReference type="PIRSR" id="PIRSR602157-1"/>
    </source>
</evidence>
<dbReference type="GO" id="GO:0005615">
    <property type="term" value="C:extracellular space"/>
    <property type="evidence" value="ECO:0007669"/>
    <property type="project" value="TreeGrafter"/>
</dbReference>
<dbReference type="Gene3D" id="2.170.130.30">
    <property type="match status" value="1"/>
</dbReference>
<comment type="subcellular location">
    <subcellularLocation>
        <location evidence="1">Secreted</location>
    </subcellularLocation>
</comment>
<dbReference type="PANTHER" id="PTHR10559:SF18">
    <property type="entry name" value="TRANSCOBALAMIN II"/>
    <property type="match status" value="1"/>
</dbReference>
<evidence type="ECO:0000256" key="7">
    <source>
        <dbReference type="PROSITE-ProRule" id="PRU00124"/>
    </source>
</evidence>
<feature type="disulfide bond" evidence="7">
    <location>
        <begin position="45"/>
        <end position="63"/>
    </location>
</feature>
<feature type="binding site" evidence="5">
    <location>
        <begin position="513"/>
        <end position="514"/>
    </location>
    <ligand>
        <name>cyanocob(III)alamin</name>
        <dbReference type="ChEBI" id="CHEBI:17439"/>
    </ligand>
</feature>
<dbReference type="Pfam" id="PF01122">
    <property type="entry name" value="Cobalamin_bind"/>
    <property type="match status" value="1"/>
</dbReference>
<dbReference type="Pfam" id="PF00057">
    <property type="entry name" value="Ldl_recept_a"/>
    <property type="match status" value="2"/>
</dbReference>
<gene>
    <name evidence="9" type="ORF">LARSCL_LOCUS7555</name>
</gene>
<dbReference type="PRINTS" id="PR00261">
    <property type="entry name" value="LDLRECEPTOR"/>
</dbReference>
<dbReference type="SUPFAM" id="SSF48239">
    <property type="entry name" value="Terpenoid cyclases/Protein prenyltransferases"/>
    <property type="match status" value="1"/>
</dbReference>
<dbReference type="PROSITE" id="PS50068">
    <property type="entry name" value="LDLRA_2"/>
    <property type="match status" value="2"/>
</dbReference>
<feature type="binding site" evidence="5">
    <location>
        <begin position="530"/>
        <end position="532"/>
    </location>
    <ligand>
        <name>cyanocob(III)alamin</name>
        <dbReference type="ChEBI" id="CHEBI:17439"/>
    </ligand>
</feature>